<dbReference type="GO" id="GO:0008270">
    <property type="term" value="F:zinc ion binding"/>
    <property type="evidence" value="ECO:0007669"/>
    <property type="project" value="InterPro"/>
</dbReference>
<protein>
    <submittedName>
        <fullName evidence="2">HNH endonuclease</fullName>
    </submittedName>
</protein>
<accession>A0A4U6QPQ6</accession>
<dbReference type="Pfam" id="PF01844">
    <property type="entry name" value="HNH"/>
    <property type="match status" value="1"/>
</dbReference>
<dbReference type="GO" id="GO:0003676">
    <property type="term" value="F:nucleic acid binding"/>
    <property type="evidence" value="ECO:0007669"/>
    <property type="project" value="InterPro"/>
</dbReference>
<organism evidence="2 3">
    <name type="scientific">Nakamurella flava</name>
    <dbReference type="NCBI Taxonomy" id="2576308"/>
    <lineage>
        <taxon>Bacteria</taxon>
        <taxon>Bacillati</taxon>
        <taxon>Actinomycetota</taxon>
        <taxon>Actinomycetes</taxon>
        <taxon>Nakamurellales</taxon>
        <taxon>Nakamurellaceae</taxon>
        <taxon>Nakamurella</taxon>
    </lineage>
</organism>
<evidence type="ECO:0000313" key="3">
    <source>
        <dbReference type="Proteomes" id="UP000306985"/>
    </source>
</evidence>
<dbReference type="AlphaFoldDB" id="A0A4U6QPQ6"/>
<proteinExistence type="predicted"/>
<dbReference type="OrthoDB" id="9802901at2"/>
<dbReference type="PANTHER" id="PTHR33877">
    <property type="entry name" value="SLL1193 PROTEIN"/>
    <property type="match status" value="1"/>
</dbReference>
<dbReference type="CDD" id="cd00085">
    <property type="entry name" value="HNHc"/>
    <property type="match status" value="1"/>
</dbReference>
<name>A0A4U6QPQ6_9ACTN</name>
<evidence type="ECO:0000313" key="2">
    <source>
        <dbReference type="EMBL" id="TKV62198.1"/>
    </source>
</evidence>
<dbReference type="InterPro" id="IPR002711">
    <property type="entry name" value="HNH"/>
</dbReference>
<dbReference type="SMART" id="SM00507">
    <property type="entry name" value="HNHc"/>
    <property type="match status" value="1"/>
</dbReference>
<sequence length="174" mass="18793">MVVATPGLVRALLLNASHEPLSVVPGRRAVVLVVAGKAECVLERDGPVLHSPSAQMAVPAVVRLRRYVRVPFQPPPAVTRAGVLRRDGRRCAYCGGRGETVDHIVPRSRGGGHSWENCVACCLRCNTRKADRLLSELGWTLRIPPTVPRRGPLGAMFAADEADPVWEPWLGAVA</sequence>
<dbReference type="GO" id="GO:0004519">
    <property type="term" value="F:endonuclease activity"/>
    <property type="evidence" value="ECO:0007669"/>
    <property type="project" value="UniProtKB-KW"/>
</dbReference>
<feature type="domain" description="HNH nuclease" evidence="1">
    <location>
        <begin position="78"/>
        <end position="127"/>
    </location>
</feature>
<dbReference type="InterPro" id="IPR052892">
    <property type="entry name" value="NA-targeting_endonuclease"/>
</dbReference>
<keyword evidence="2" id="KW-0540">Nuclease</keyword>
<evidence type="ECO:0000259" key="1">
    <source>
        <dbReference type="SMART" id="SM00507"/>
    </source>
</evidence>
<keyword evidence="2" id="KW-0255">Endonuclease</keyword>
<dbReference type="PANTHER" id="PTHR33877:SF2">
    <property type="entry name" value="OS07G0170200 PROTEIN"/>
    <property type="match status" value="1"/>
</dbReference>
<dbReference type="EMBL" id="SZZH01000001">
    <property type="protein sequence ID" value="TKV62198.1"/>
    <property type="molecule type" value="Genomic_DNA"/>
</dbReference>
<keyword evidence="2" id="KW-0378">Hydrolase</keyword>
<dbReference type="Proteomes" id="UP000306985">
    <property type="component" value="Unassembled WGS sequence"/>
</dbReference>
<reference evidence="2 3" key="1">
    <citation type="submission" date="2019-05" db="EMBL/GenBank/DDBJ databases">
        <title>Nakamurella sp. N5BH11, whole genome shotgun sequence.</title>
        <authorList>
            <person name="Tuo L."/>
        </authorList>
    </citation>
    <scope>NUCLEOTIDE SEQUENCE [LARGE SCALE GENOMIC DNA]</scope>
    <source>
        <strain evidence="2 3">N5BH11</strain>
    </source>
</reference>
<dbReference type="Gene3D" id="1.10.30.50">
    <property type="match status" value="1"/>
</dbReference>
<keyword evidence="3" id="KW-1185">Reference proteome</keyword>
<gene>
    <name evidence="2" type="ORF">FDO65_06425</name>
</gene>
<comment type="caution">
    <text evidence="2">The sequence shown here is derived from an EMBL/GenBank/DDBJ whole genome shotgun (WGS) entry which is preliminary data.</text>
</comment>
<dbReference type="InterPro" id="IPR003615">
    <property type="entry name" value="HNH_nuc"/>
</dbReference>